<keyword evidence="3" id="KW-1185">Reference proteome</keyword>
<organism evidence="2 3">
    <name type="scientific">Lactiplantibacillus xiangfangensis</name>
    <dbReference type="NCBI Taxonomy" id="942150"/>
    <lineage>
        <taxon>Bacteria</taxon>
        <taxon>Bacillati</taxon>
        <taxon>Bacillota</taxon>
        <taxon>Bacilli</taxon>
        <taxon>Lactobacillales</taxon>
        <taxon>Lactobacillaceae</taxon>
        <taxon>Lactiplantibacillus</taxon>
    </lineage>
</organism>
<name>A0A0R2MV75_9LACO</name>
<dbReference type="STRING" id="942150.IV64_GL001018"/>
<evidence type="ECO:0000256" key="1">
    <source>
        <dbReference type="SAM" id="Phobius"/>
    </source>
</evidence>
<evidence type="ECO:0000313" key="2">
    <source>
        <dbReference type="EMBL" id="KRO14618.1"/>
    </source>
</evidence>
<proteinExistence type="predicted"/>
<evidence type="ECO:0000313" key="3">
    <source>
        <dbReference type="Proteomes" id="UP000051783"/>
    </source>
</evidence>
<keyword evidence="1" id="KW-1133">Transmembrane helix</keyword>
<keyword evidence="1" id="KW-0472">Membrane</keyword>
<dbReference type="PATRIC" id="fig|942150.3.peg.1048"/>
<feature type="transmembrane region" description="Helical" evidence="1">
    <location>
        <begin position="5"/>
        <end position="24"/>
    </location>
</feature>
<dbReference type="RefSeq" id="WP_157060968.1">
    <property type="nucleotide sequence ID" value="NZ_JQCL01000011.1"/>
</dbReference>
<dbReference type="Proteomes" id="UP000051783">
    <property type="component" value="Unassembled WGS sequence"/>
</dbReference>
<dbReference type="AlphaFoldDB" id="A0A0R2MV75"/>
<dbReference type="EMBL" id="JQCL01000011">
    <property type="protein sequence ID" value="KRO14618.1"/>
    <property type="molecule type" value="Genomic_DNA"/>
</dbReference>
<dbReference type="OrthoDB" id="2307617at2"/>
<reference evidence="2 3" key="1">
    <citation type="journal article" date="2015" name="Genome Announc.">
        <title>Expanding the biotechnology potential of lactobacilli through comparative genomics of 213 strains and associated genera.</title>
        <authorList>
            <person name="Sun Z."/>
            <person name="Harris H.M."/>
            <person name="McCann A."/>
            <person name="Guo C."/>
            <person name="Argimon S."/>
            <person name="Zhang W."/>
            <person name="Yang X."/>
            <person name="Jeffery I.B."/>
            <person name="Cooney J.C."/>
            <person name="Kagawa T.F."/>
            <person name="Liu W."/>
            <person name="Song Y."/>
            <person name="Salvetti E."/>
            <person name="Wrobel A."/>
            <person name="Rasinkangas P."/>
            <person name="Parkhill J."/>
            <person name="Rea M.C."/>
            <person name="O'Sullivan O."/>
            <person name="Ritari J."/>
            <person name="Douillard F.P."/>
            <person name="Paul Ross R."/>
            <person name="Yang R."/>
            <person name="Briner A.E."/>
            <person name="Felis G.E."/>
            <person name="de Vos W.M."/>
            <person name="Barrangou R."/>
            <person name="Klaenhammer T.R."/>
            <person name="Caufield P.W."/>
            <person name="Cui Y."/>
            <person name="Zhang H."/>
            <person name="O'Toole P.W."/>
        </authorList>
    </citation>
    <scope>NUCLEOTIDE SEQUENCE [LARGE SCALE GENOMIC DNA]</scope>
    <source>
        <strain evidence="2 3">LMG 26013</strain>
    </source>
</reference>
<sequence>MKKRLALMVGATGVLIILVGYMFYVQSIQSGQDTVVSIYQNDENGTPINSPSPIQLVRKAGHRNPFRPEISEYTLLSRNPLGELLPRNNQTVRLRYRSSLTTTELRDRLHDASYWQVGTQNVTTPVFNATQEQTGGRQVGRISTSRDGTYWTKLPISYPNVTLKKPTFIYQNNRLTLFDRNRIYDTTDFHHWHTRRLEFKSNQFTGGQLQTVINTPDARAFVVIRATDRKTQKHQLYYGKWYETQHKIGTLHHLKTGTLNLKSNLTLNRVGAHFYLLQRQGNDVQILKSNQLESSFKKVAKIRLTVNKKHTVNSINLIATKHGQMRLFFNVVDQKKVQLGTYYQEFSSDLKPISQPRKLSADFLWTSFELAENKR</sequence>
<accession>A0A0R2MV75</accession>
<comment type="caution">
    <text evidence="2">The sequence shown here is derived from an EMBL/GenBank/DDBJ whole genome shotgun (WGS) entry which is preliminary data.</text>
</comment>
<gene>
    <name evidence="2" type="ORF">IV64_GL001018</name>
</gene>
<keyword evidence="1" id="KW-0812">Transmembrane</keyword>
<protein>
    <submittedName>
        <fullName evidence="2">Polysaccharide biosynthesis protein</fullName>
    </submittedName>
</protein>